<evidence type="ECO:0000259" key="1">
    <source>
        <dbReference type="SMART" id="SM00829"/>
    </source>
</evidence>
<dbReference type="InterPro" id="IPR020843">
    <property type="entry name" value="ER"/>
</dbReference>
<evidence type="ECO:0000313" key="2">
    <source>
        <dbReference type="EMBL" id="KAJ4377809.1"/>
    </source>
</evidence>
<comment type="caution">
    <text evidence="2">The sequence shown here is derived from an EMBL/GenBank/DDBJ whole genome shotgun (WGS) entry which is preliminary data.</text>
</comment>
<dbReference type="Proteomes" id="UP001140560">
    <property type="component" value="Unassembled WGS sequence"/>
</dbReference>
<dbReference type="SUPFAM" id="SSF51735">
    <property type="entry name" value="NAD(P)-binding Rossmann-fold domains"/>
    <property type="match status" value="1"/>
</dbReference>
<dbReference type="CDD" id="cd08276">
    <property type="entry name" value="MDR7"/>
    <property type="match status" value="1"/>
</dbReference>
<dbReference type="Gene3D" id="3.40.50.720">
    <property type="entry name" value="NAD(P)-binding Rossmann-like Domain"/>
    <property type="match status" value="1"/>
</dbReference>
<dbReference type="PANTHER" id="PTHR45033:SF2">
    <property type="entry name" value="ZINC-TYPE ALCOHOL DEHYDROGENASE-LIKE PROTEIN C1773.06C"/>
    <property type="match status" value="1"/>
</dbReference>
<evidence type="ECO:0000313" key="3">
    <source>
        <dbReference type="Proteomes" id="UP001140560"/>
    </source>
</evidence>
<dbReference type="Gene3D" id="3.90.180.10">
    <property type="entry name" value="Medium-chain alcohol dehydrogenases, catalytic domain"/>
    <property type="match status" value="1"/>
</dbReference>
<dbReference type="EMBL" id="JAPEUY010000001">
    <property type="protein sequence ID" value="KAJ4377809.1"/>
    <property type="molecule type" value="Genomic_DNA"/>
</dbReference>
<name>A0A9W8YHN7_9PLEO</name>
<proteinExistence type="predicted"/>
<dbReference type="SMART" id="SM00829">
    <property type="entry name" value="PKS_ER"/>
    <property type="match status" value="1"/>
</dbReference>
<dbReference type="GO" id="GO:0016491">
    <property type="term" value="F:oxidoreductase activity"/>
    <property type="evidence" value="ECO:0007669"/>
    <property type="project" value="InterPro"/>
</dbReference>
<dbReference type="SUPFAM" id="SSF50129">
    <property type="entry name" value="GroES-like"/>
    <property type="match status" value="1"/>
</dbReference>
<protein>
    <recommendedName>
        <fullName evidence="1">Enoyl reductase (ER) domain-containing protein</fullName>
    </recommendedName>
</protein>
<dbReference type="InterPro" id="IPR013154">
    <property type="entry name" value="ADH-like_N"/>
</dbReference>
<gene>
    <name evidence="2" type="ORF">N0V83_000639</name>
</gene>
<dbReference type="AlphaFoldDB" id="A0A9W8YHN7"/>
<organism evidence="2 3">
    <name type="scientific">Neocucurbitaria cava</name>
    <dbReference type="NCBI Taxonomy" id="798079"/>
    <lineage>
        <taxon>Eukaryota</taxon>
        <taxon>Fungi</taxon>
        <taxon>Dikarya</taxon>
        <taxon>Ascomycota</taxon>
        <taxon>Pezizomycotina</taxon>
        <taxon>Dothideomycetes</taxon>
        <taxon>Pleosporomycetidae</taxon>
        <taxon>Pleosporales</taxon>
        <taxon>Pleosporineae</taxon>
        <taxon>Cucurbitariaceae</taxon>
        <taxon>Neocucurbitaria</taxon>
    </lineage>
</organism>
<dbReference type="InterPro" id="IPR052711">
    <property type="entry name" value="Zinc_ADH-like"/>
</dbReference>
<dbReference type="InterPro" id="IPR011032">
    <property type="entry name" value="GroES-like_sf"/>
</dbReference>
<dbReference type="Pfam" id="PF00107">
    <property type="entry name" value="ADH_zinc_N"/>
    <property type="match status" value="1"/>
</dbReference>
<dbReference type="InterPro" id="IPR013149">
    <property type="entry name" value="ADH-like_C"/>
</dbReference>
<sequence length="348" mass="37804">MPDLPTTRRAFRRTDDFTPGTPKVKLVTEDLPAKLSATSVLVKVHAISLNYRDANITNGGNPWPVTPNGIPCNDAAGEVIAIGDQVKYLEIGDRVAPIVDTENLTNRETGRSWLAADEDGVLADFIIFDERVLCKLPQHLDWVQASIVPCAGTTAWSALKGVKFGRTVLIQGTGGVAMFALKLARAAGLRVIISSSSDKKLDDLKRKFSSPPLLTVNYSTHPEWHEEVLKLTDGVGVDLVVEVGGSSTLIKSMKCTRRGGIVSVVGYLSKQDNQQFDGLLGLIIDRRTIVRGINAGSKQDQDDLCAAITATQMTFEDIIDSTQPFEKAEEAIQYIWEGKQVGKSVLTV</sequence>
<keyword evidence="3" id="KW-1185">Reference proteome</keyword>
<accession>A0A9W8YHN7</accession>
<feature type="domain" description="Enoyl reductase (ER)" evidence="1">
    <location>
        <begin position="20"/>
        <end position="346"/>
    </location>
</feature>
<reference evidence="2" key="1">
    <citation type="submission" date="2022-10" db="EMBL/GenBank/DDBJ databases">
        <title>Tapping the CABI collections for fungal endophytes: first genome assemblies for Collariella, Neodidymelliopsis, Ascochyta clinopodiicola, Didymella pomorum, Didymosphaeria variabile, Neocosmospora piperis and Neocucurbitaria cava.</title>
        <authorList>
            <person name="Hill R."/>
        </authorList>
    </citation>
    <scope>NUCLEOTIDE SEQUENCE</scope>
    <source>
        <strain evidence="2">IMI 356814</strain>
    </source>
</reference>
<dbReference type="Pfam" id="PF08240">
    <property type="entry name" value="ADH_N"/>
    <property type="match status" value="1"/>
</dbReference>
<dbReference type="OrthoDB" id="3509362at2759"/>
<dbReference type="InterPro" id="IPR036291">
    <property type="entry name" value="NAD(P)-bd_dom_sf"/>
</dbReference>
<dbReference type="PANTHER" id="PTHR45033">
    <property type="match status" value="1"/>
</dbReference>